<sequence length="349" mass="38434">MGRLRHLEPTGCRGGPYRRTLMQYTYLGRTALKVSRLCLGTLNLGVRASDEESHAILDTALDRGVNFIDTANQYGWQKHKGYTEEFLGGWFARGGGRREKVVLGTKVFNPMTDRPNDSGLSARHIIASCEDSLRRMGTDWIDLFQMHHIDRHAPWEEVWQAMETLTRQGKVRYIGSSNFAGWHIAEAQEAAARRHFLGIVSEQSVYNLVTRHVELELIPAAQRYGVGVLAWSPLHGGLLSGALRKLAEGTAMKTAQGRAAQALEVHRDAVAAYEKLCDGLGADPAEVGLAWVMGRPGITAPVIGPRSLDQLEGAFKAMELTLSDEVLAELDRLFPPIGNGGPGPEAWAW</sequence>
<evidence type="ECO:0000259" key="2">
    <source>
        <dbReference type="Pfam" id="PF00248"/>
    </source>
</evidence>
<protein>
    <recommendedName>
        <fullName evidence="2">NADP-dependent oxidoreductase domain-containing protein</fullName>
    </recommendedName>
</protein>
<dbReference type="EMBL" id="LJIW01000002">
    <property type="protein sequence ID" value="PNG91096.1"/>
    <property type="molecule type" value="Genomic_DNA"/>
</dbReference>
<comment type="caution">
    <text evidence="3">The sequence shown here is derived from an EMBL/GenBank/DDBJ whole genome shotgun (WGS) entry which is preliminary data.</text>
</comment>
<evidence type="ECO:0000313" key="4">
    <source>
        <dbReference type="Proteomes" id="UP000236520"/>
    </source>
</evidence>
<evidence type="ECO:0000313" key="3">
    <source>
        <dbReference type="EMBL" id="PNG91096.1"/>
    </source>
</evidence>
<dbReference type="PANTHER" id="PTHR43364">
    <property type="entry name" value="NADH-SPECIFIC METHYLGLYOXAL REDUCTASE-RELATED"/>
    <property type="match status" value="1"/>
</dbReference>
<keyword evidence="1" id="KW-0560">Oxidoreductase</keyword>
<dbReference type="GO" id="GO:0016491">
    <property type="term" value="F:oxidoreductase activity"/>
    <property type="evidence" value="ECO:0007669"/>
    <property type="project" value="UniProtKB-KW"/>
</dbReference>
<dbReference type="GO" id="GO:0005829">
    <property type="term" value="C:cytosol"/>
    <property type="evidence" value="ECO:0007669"/>
    <property type="project" value="TreeGrafter"/>
</dbReference>
<reference evidence="3 4" key="1">
    <citation type="submission" date="2015-09" db="EMBL/GenBank/DDBJ databases">
        <title>Genome sequence, genome mining and natural product profiling of a biocontrol bacterium Streptomyces malaysiensis F913.</title>
        <authorList>
            <person name="Xu Y."/>
            <person name="Wei J."/>
            <person name="Xie J."/>
            <person name="Li T."/>
            <person name="Zhou Z."/>
        </authorList>
    </citation>
    <scope>NUCLEOTIDE SEQUENCE [LARGE SCALE GENOMIC DNA]</scope>
    <source>
        <strain evidence="3 4">F913</strain>
    </source>
</reference>
<dbReference type="InterPro" id="IPR050523">
    <property type="entry name" value="AKR_Detox_Biosynth"/>
</dbReference>
<dbReference type="Proteomes" id="UP000236520">
    <property type="component" value="Unassembled WGS sequence"/>
</dbReference>
<dbReference type="Pfam" id="PF00248">
    <property type="entry name" value="Aldo_ket_red"/>
    <property type="match status" value="1"/>
</dbReference>
<accession>A0A2J7YST7</accession>
<dbReference type="PRINTS" id="PR00069">
    <property type="entry name" value="ALDKETRDTASE"/>
</dbReference>
<gene>
    <name evidence="3" type="ORF">SMF913_26561</name>
</gene>
<dbReference type="CDD" id="cd19087">
    <property type="entry name" value="AKR_AKR12A1_B1_C1"/>
    <property type="match status" value="1"/>
</dbReference>
<name>A0A2J7YST7_STRMQ</name>
<proteinExistence type="predicted"/>
<dbReference type="SUPFAM" id="SSF51430">
    <property type="entry name" value="NAD(P)-linked oxidoreductase"/>
    <property type="match status" value="1"/>
</dbReference>
<keyword evidence="4" id="KW-1185">Reference proteome</keyword>
<evidence type="ECO:0000256" key="1">
    <source>
        <dbReference type="ARBA" id="ARBA00023002"/>
    </source>
</evidence>
<feature type="domain" description="NADP-dependent oxidoreductase" evidence="2">
    <location>
        <begin position="36"/>
        <end position="333"/>
    </location>
</feature>
<dbReference type="Gene3D" id="3.20.20.100">
    <property type="entry name" value="NADP-dependent oxidoreductase domain"/>
    <property type="match status" value="1"/>
</dbReference>
<dbReference type="InterPro" id="IPR023210">
    <property type="entry name" value="NADP_OxRdtase_dom"/>
</dbReference>
<dbReference type="FunFam" id="3.20.20.100:FF:000004">
    <property type="entry name" value="Oxidoreductase, aldo/keto reductase"/>
    <property type="match status" value="1"/>
</dbReference>
<dbReference type="AlphaFoldDB" id="A0A2J7YST7"/>
<organism evidence="3 4">
    <name type="scientific">Streptomyces malaysiensis</name>
    <dbReference type="NCBI Taxonomy" id="92644"/>
    <lineage>
        <taxon>Bacteria</taxon>
        <taxon>Bacillati</taxon>
        <taxon>Actinomycetota</taxon>
        <taxon>Actinomycetes</taxon>
        <taxon>Kitasatosporales</taxon>
        <taxon>Streptomycetaceae</taxon>
        <taxon>Streptomyces</taxon>
        <taxon>Streptomyces violaceusniger group</taxon>
    </lineage>
</organism>
<dbReference type="InterPro" id="IPR036812">
    <property type="entry name" value="NAD(P)_OxRdtase_dom_sf"/>
</dbReference>
<dbReference type="PANTHER" id="PTHR43364:SF5">
    <property type="entry name" value="REDUCTASE"/>
    <property type="match status" value="1"/>
</dbReference>
<dbReference type="InterPro" id="IPR020471">
    <property type="entry name" value="AKR"/>
</dbReference>